<comment type="caution">
    <text evidence="1">The sequence shown here is derived from an EMBL/GenBank/DDBJ whole genome shotgun (WGS) entry which is preliminary data.</text>
</comment>
<proteinExistence type="predicted"/>
<accession>A0A968G7K8</accession>
<dbReference type="SUPFAM" id="SSF69754">
    <property type="entry name" value="Ribosome binding protein Y (YfiA homologue)"/>
    <property type="match status" value="1"/>
</dbReference>
<sequence length="114" mass="13294">MEIEMSGVHYHISSATKEHIYKKTQHFEKMGHLLDRIHISIKASNTSGHESHEVHLHGKLAWHHAPAIDIYRTSDNLWGAIDDTFEAFSIALNKHKHKHKDIHHERILFDDEHA</sequence>
<dbReference type="RefSeq" id="WP_167699661.1">
    <property type="nucleotide sequence ID" value="NZ_CP118174.1"/>
</dbReference>
<evidence type="ECO:0008006" key="3">
    <source>
        <dbReference type="Google" id="ProtNLM"/>
    </source>
</evidence>
<dbReference type="InterPro" id="IPR003489">
    <property type="entry name" value="RHF/RaiA"/>
</dbReference>
<dbReference type="AlphaFoldDB" id="A0A968G7K8"/>
<keyword evidence="2" id="KW-1185">Reference proteome</keyword>
<dbReference type="Gene3D" id="3.30.160.100">
    <property type="entry name" value="Ribosome hibernation promotion factor-like"/>
    <property type="match status" value="1"/>
</dbReference>
<evidence type="ECO:0000313" key="1">
    <source>
        <dbReference type="EMBL" id="NIZ40053.1"/>
    </source>
</evidence>
<reference evidence="1 2" key="1">
    <citation type="submission" date="2020-03" db="EMBL/GenBank/DDBJ databases">
        <title>Spirochaetal bacteria isolated from arthropods constitute a novel genus Entomospira genus novum within the order Spirochaetales.</title>
        <authorList>
            <person name="Grana-Miraglia L."/>
            <person name="Sikutova S."/>
            <person name="Fingerle V."/>
            <person name="Sing A."/>
            <person name="Castillo-Ramirez S."/>
            <person name="Margos G."/>
            <person name="Rudolf I."/>
        </authorList>
    </citation>
    <scope>NUCLEOTIDE SEQUENCE [LARGE SCALE GENOMIC DNA]</scope>
    <source>
        <strain evidence="1 2">BR193</strain>
    </source>
</reference>
<protein>
    <recommendedName>
        <fullName evidence="3">Ribosomal subunit interface protein</fullName>
    </recommendedName>
</protein>
<name>A0A968G7K8_9SPIO</name>
<dbReference type="EMBL" id="JAATLJ010000001">
    <property type="protein sequence ID" value="NIZ40053.1"/>
    <property type="molecule type" value="Genomic_DNA"/>
</dbReference>
<dbReference type="Proteomes" id="UP000711995">
    <property type="component" value="Unassembled WGS sequence"/>
</dbReference>
<gene>
    <name evidence="1" type="ORF">HCT14_00775</name>
</gene>
<dbReference type="Pfam" id="PF02482">
    <property type="entry name" value="Ribosomal_S30AE"/>
    <property type="match status" value="1"/>
</dbReference>
<dbReference type="InterPro" id="IPR036567">
    <property type="entry name" value="RHF-like"/>
</dbReference>
<evidence type="ECO:0000313" key="2">
    <source>
        <dbReference type="Proteomes" id="UP000711995"/>
    </source>
</evidence>
<organism evidence="1 2">
    <name type="scientific">Entomospira entomophila</name>
    <dbReference type="NCBI Taxonomy" id="2719988"/>
    <lineage>
        <taxon>Bacteria</taxon>
        <taxon>Pseudomonadati</taxon>
        <taxon>Spirochaetota</taxon>
        <taxon>Spirochaetia</taxon>
        <taxon>Spirochaetales</taxon>
        <taxon>Spirochaetaceae</taxon>
        <taxon>Entomospira</taxon>
    </lineage>
</organism>